<feature type="transmembrane region" description="Helical" evidence="7">
    <location>
        <begin position="63"/>
        <end position="82"/>
    </location>
</feature>
<dbReference type="GeneID" id="84801353"/>
<dbReference type="CDD" id="cd06261">
    <property type="entry name" value="TM_PBP2"/>
    <property type="match status" value="1"/>
</dbReference>
<keyword evidence="5 7" id="KW-1133">Transmembrane helix</keyword>
<comment type="subcellular location">
    <subcellularLocation>
        <location evidence="1 7">Cell membrane</location>
        <topology evidence="1 7">Multi-pass membrane protein</topology>
    </subcellularLocation>
</comment>
<dbReference type="PANTHER" id="PTHR30151">
    <property type="entry name" value="ALKANE SULFONATE ABC TRANSPORTER-RELATED, MEMBRANE SUBUNIT"/>
    <property type="match status" value="1"/>
</dbReference>
<dbReference type="EMBL" id="ADGQ01000071">
    <property type="protein sequence ID" value="EFM64058.1"/>
    <property type="molecule type" value="Genomic_DNA"/>
</dbReference>
<dbReference type="Pfam" id="PF00528">
    <property type="entry name" value="BPD_transp_1"/>
    <property type="match status" value="1"/>
</dbReference>
<comment type="similarity">
    <text evidence="7">Belongs to the binding-protein-dependent transport system permease family.</text>
</comment>
<feature type="transmembrane region" description="Helical" evidence="7">
    <location>
        <begin position="94"/>
        <end position="115"/>
    </location>
</feature>
<reference evidence="9 10" key="1">
    <citation type="submission" date="2010-08" db="EMBL/GenBank/DDBJ databases">
        <authorList>
            <person name="Harkins D.M."/>
            <person name="Madupu R."/>
            <person name="Durkin A.S."/>
            <person name="Torralba M."/>
            <person name="Methe B."/>
            <person name="Sutton G.G."/>
            <person name="Nelson K.E."/>
        </authorList>
    </citation>
    <scope>NUCLEOTIDE SEQUENCE [LARGE SCALE GENOMIC DNA]</scope>
    <source>
        <strain evidence="9 10">DSM 17678</strain>
    </source>
</reference>
<organism evidence="9 10">
    <name type="scientific">Peptostreptococcus stomatis DSM 17678</name>
    <dbReference type="NCBI Taxonomy" id="596315"/>
    <lineage>
        <taxon>Bacteria</taxon>
        <taxon>Bacillati</taxon>
        <taxon>Bacillota</taxon>
        <taxon>Clostridia</taxon>
        <taxon>Peptostreptococcales</taxon>
        <taxon>Peptostreptococcaceae</taxon>
        <taxon>Peptostreptococcus</taxon>
    </lineage>
</organism>
<evidence type="ECO:0000313" key="9">
    <source>
        <dbReference type="EMBL" id="EFM64058.1"/>
    </source>
</evidence>
<dbReference type="STRING" id="596315.HMPREF0634_0873"/>
<evidence type="ECO:0000256" key="4">
    <source>
        <dbReference type="ARBA" id="ARBA00022692"/>
    </source>
</evidence>
<evidence type="ECO:0000256" key="5">
    <source>
        <dbReference type="ARBA" id="ARBA00022989"/>
    </source>
</evidence>
<sequence>MYKRNSKLYILAIAFWLSIWQLVSSLMGQEILLVSPLSALSRLGHLSLEADFWKTVWYSFSKISLGFFLAFILGIGMALLGANFRAFRVLIQPLMATIQAIPVVSFIILCLIWVSSRNLSVLISFLLVLPIIYTNVLTGIDSIDSSFMDLAKVFKMKRSKIIRYIYLSEVYPHLKSATYVSLGLCWKSGIAAEVIGMPNMSIGEKLYQAKIYLSTGDLFAWTLVIIVLSVAFRKVFMALMDRLVDRLSI</sequence>
<dbReference type="OrthoDB" id="308958at2"/>
<name>E0E4X8_9FIRM</name>
<evidence type="ECO:0000256" key="6">
    <source>
        <dbReference type="ARBA" id="ARBA00023136"/>
    </source>
</evidence>
<dbReference type="GO" id="GO:0005886">
    <property type="term" value="C:plasma membrane"/>
    <property type="evidence" value="ECO:0007669"/>
    <property type="project" value="UniProtKB-SubCell"/>
</dbReference>
<evidence type="ECO:0000256" key="3">
    <source>
        <dbReference type="ARBA" id="ARBA00022475"/>
    </source>
</evidence>
<accession>E0E4X8</accession>
<dbReference type="AlphaFoldDB" id="E0E4X8"/>
<keyword evidence="3" id="KW-1003">Cell membrane</keyword>
<dbReference type="InterPro" id="IPR000515">
    <property type="entry name" value="MetI-like"/>
</dbReference>
<evidence type="ECO:0000256" key="1">
    <source>
        <dbReference type="ARBA" id="ARBA00004651"/>
    </source>
</evidence>
<gene>
    <name evidence="9" type="ORF">HMPREF0634_0873</name>
</gene>
<dbReference type="RefSeq" id="WP_007791037.1">
    <property type="nucleotide sequence ID" value="NZ_ADGQ01000071.1"/>
</dbReference>
<dbReference type="PANTHER" id="PTHR30151:SF0">
    <property type="entry name" value="ABC TRANSPORTER PERMEASE PROTEIN MJ0413-RELATED"/>
    <property type="match status" value="1"/>
</dbReference>
<dbReference type="SUPFAM" id="SSF161098">
    <property type="entry name" value="MetI-like"/>
    <property type="match status" value="1"/>
</dbReference>
<comment type="caution">
    <text evidence="9">The sequence shown here is derived from an EMBL/GenBank/DDBJ whole genome shotgun (WGS) entry which is preliminary data.</text>
</comment>
<dbReference type="Gene3D" id="1.10.3720.10">
    <property type="entry name" value="MetI-like"/>
    <property type="match status" value="1"/>
</dbReference>
<keyword evidence="4 7" id="KW-0812">Transmembrane</keyword>
<proteinExistence type="inferred from homology"/>
<keyword evidence="6 7" id="KW-0472">Membrane</keyword>
<evidence type="ECO:0000256" key="2">
    <source>
        <dbReference type="ARBA" id="ARBA00022448"/>
    </source>
</evidence>
<feature type="transmembrane region" description="Helical" evidence="7">
    <location>
        <begin position="218"/>
        <end position="236"/>
    </location>
</feature>
<dbReference type="PROSITE" id="PS50928">
    <property type="entry name" value="ABC_TM1"/>
    <property type="match status" value="1"/>
</dbReference>
<feature type="transmembrane region" description="Helical" evidence="7">
    <location>
        <begin position="121"/>
        <end position="140"/>
    </location>
</feature>
<dbReference type="GO" id="GO:0055085">
    <property type="term" value="P:transmembrane transport"/>
    <property type="evidence" value="ECO:0007669"/>
    <property type="project" value="InterPro"/>
</dbReference>
<evidence type="ECO:0000313" key="10">
    <source>
        <dbReference type="Proteomes" id="UP000003244"/>
    </source>
</evidence>
<keyword evidence="10" id="KW-1185">Reference proteome</keyword>
<dbReference type="Proteomes" id="UP000003244">
    <property type="component" value="Unassembled WGS sequence"/>
</dbReference>
<keyword evidence="2 7" id="KW-0813">Transport</keyword>
<feature type="domain" description="ABC transmembrane type-1" evidence="8">
    <location>
        <begin position="52"/>
        <end position="236"/>
    </location>
</feature>
<evidence type="ECO:0000259" key="8">
    <source>
        <dbReference type="PROSITE" id="PS50928"/>
    </source>
</evidence>
<protein>
    <submittedName>
        <fullName evidence="9">ABC transporter, permease protein</fullName>
    </submittedName>
</protein>
<dbReference type="InterPro" id="IPR035906">
    <property type="entry name" value="MetI-like_sf"/>
</dbReference>
<dbReference type="eggNOG" id="COG0600">
    <property type="taxonomic scope" value="Bacteria"/>
</dbReference>
<evidence type="ECO:0000256" key="7">
    <source>
        <dbReference type="RuleBase" id="RU363032"/>
    </source>
</evidence>